<feature type="compositionally biased region" description="Polar residues" evidence="2">
    <location>
        <begin position="179"/>
        <end position="210"/>
    </location>
</feature>
<feature type="compositionally biased region" description="Low complexity" evidence="2">
    <location>
        <begin position="140"/>
        <end position="173"/>
    </location>
</feature>
<feature type="compositionally biased region" description="Polar residues" evidence="2">
    <location>
        <begin position="89"/>
        <end position="104"/>
    </location>
</feature>
<dbReference type="Proteomes" id="UP000444721">
    <property type="component" value="Unassembled WGS sequence"/>
</dbReference>
<feature type="compositionally biased region" description="Low complexity" evidence="2">
    <location>
        <begin position="45"/>
        <end position="56"/>
    </location>
</feature>
<feature type="compositionally biased region" description="Basic and acidic residues" evidence="2">
    <location>
        <begin position="119"/>
        <end position="130"/>
    </location>
</feature>
<dbReference type="AlphaFoldDB" id="A0A6A5C360"/>
<dbReference type="VEuPathDB" id="AmoebaDB:FDP41_012138"/>
<feature type="coiled-coil region" evidence="1">
    <location>
        <begin position="285"/>
        <end position="344"/>
    </location>
</feature>
<dbReference type="RefSeq" id="XP_044566194.1">
    <property type="nucleotide sequence ID" value="XM_044702624.1"/>
</dbReference>
<feature type="compositionally biased region" description="Low complexity" evidence="2">
    <location>
        <begin position="243"/>
        <end position="253"/>
    </location>
</feature>
<dbReference type="EMBL" id="VFQX01000013">
    <property type="protein sequence ID" value="KAF0981481.1"/>
    <property type="molecule type" value="Genomic_DNA"/>
</dbReference>
<evidence type="ECO:0000313" key="4">
    <source>
        <dbReference type="Proteomes" id="UP000444721"/>
    </source>
</evidence>
<feature type="region of interest" description="Disordered" evidence="2">
    <location>
        <begin position="237"/>
        <end position="267"/>
    </location>
</feature>
<organism evidence="3 4">
    <name type="scientific">Naegleria fowleri</name>
    <name type="common">Brain eating amoeba</name>
    <dbReference type="NCBI Taxonomy" id="5763"/>
    <lineage>
        <taxon>Eukaryota</taxon>
        <taxon>Discoba</taxon>
        <taxon>Heterolobosea</taxon>
        <taxon>Tetramitia</taxon>
        <taxon>Eutetramitia</taxon>
        <taxon>Vahlkampfiidae</taxon>
        <taxon>Naegleria</taxon>
    </lineage>
</organism>
<keyword evidence="1" id="KW-0175">Coiled coil</keyword>
<dbReference type="VEuPathDB" id="AmoebaDB:NF0046500"/>
<name>A0A6A5C360_NAEFO</name>
<comment type="caution">
    <text evidence="3">The sequence shown here is derived from an EMBL/GenBank/DDBJ whole genome shotgun (WGS) entry which is preliminary data.</text>
</comment>
<evidence type="ECO:0000256" key="2">
    <source>
        <dbReference type="SAM" id="MobiDB-lite"/>
    </source>
</evidence>
<feature type="compositionally biased region" description="Polar residues" evidence="2">
    <location>
        <begin position="569"/>
        <end position="584"/>
    </location>
</feature>
<evidence type="ECO:0000256" key="1">
    <source>
        <dbReference type="SAM" id="Coils"/>
    </source>
</evidence>
<feature type="compositionally biased region" description="Acidic residues" evidence="2">
    <location>
        <begin position="594"/>
        <end position="606"/>
    </location>
</feature>
<keyword evidence="4" id="KW-1185">Reference proteome</keyword>
<feature type="compositionally biased region" description="Polar residues" evidence="2">
    <location>
        <begin position="506"/>
        <end position="518"/>
    </location>
</feature>
<protein>
    <submittedName>
        <fullName evidence="3">Uncharacterized protein</fullName>
    </submittedName>
</protein>
<feature type="region of interest" description="Disordered" evidence="2">
    <location>
        <begin position="466"/>
        <end position="518"/>
    </location>
</feature>
<feature type="region of interest" description="Disordered" evidence="2">
    <location>
        <begin position="1"/>
        <end position="224"/>
    </location>
</feature>
<dbReference type="VEuPathDB" id="AmoebaDB:NfTy_038330"/>
<reference evidence="3 4" key="1">
    <citation type="journal article" date="2019" name="Sci. Rep.">
        <title>Nanopore sequencing improves the draft genome of the human pathogenic amoeba Naegleria fowleri.</title>
        <authorList>
            <person name="Liechti N."/>
            <person name="Schurch N."/>
            <person name="Bruggmann R."/>
            <person name="Wittwer M."/>
        </authorList>
    </citation>
    <scope>NUCLEOTIDE SEQUENCE [LARGE SCALE GENOMIC DNA]</scope>
    <source>
        <strain evidence="3 4">ATCC 30894</strain>
    </source>
</reference>
<gene>
    <name evidence="3" type="ORF">FDP41_012138</name>
</gene>
<sequence>MKDLEDNASHQQTKHARSSFDLEETHNLTQRLEEDIDEREHHNNNQKTSSSNSTFNMIPSPSPKFHSQTNKKEDFSLNNSEASPHARASTPTKTEIQTGQNFVRLQSPKRIASSPTRHPFSELRIEKVSEESESQDEVLPKIITTTTSSTLKSQQPSTPTPSITITPTSSVPPKLASPSPETQQAQPLPTSATTNNQAGSNQSSKHAQQNAEDEVPQKSLNPKQKLKSILSVFKLTKKKQEEATPAESSSETEQNMQDKDDNHSVSQKLKKMNMNKLIPPLQQYLKEIEETLKDQKEKFNKMSLNYKLENKDAMETLCYLNCPKTNAKQRIQAVESIKANLSTEHKCLAVLDIVQCSPVPLISSNVLEASESEQFNMQELESIVGEQVSSMWQLIINHINALSKVEPKWKEPLLKLFSEALCRSIVPSTLCTSETKNKTKYILKTLITKSRNDVVERNIQSARAKIESVSASTVPAHTTTPPQTQETVTTPPNNEEETESEDLPGTLSQVAQRPNSSVVNRVKKTSRLITSVSAFNPTTFAKLNKNILGGDDTTSDSDVDNILARPRSVSASEQPSSRPSNLSVLSKPKNGTMDLEDDHEEDVLDF</sequence>
<accession>A0A6A5C360</accession>
<evidence type="ECO:0000313" key="3">
    <source>
        <dbReference type="EMBL" id="KAF0981481.1"/>
    </source>
</evidence>
<dbReference type="GeneID" id="68119353"/>
<proteinExistence type="predicted"/>
<feature type="compositionally biased region" description="Low complexity" evidence="2">
    <location>
        <begin position="473"/>
        <end position="493"/>
    </location>
</feature>
<feature type="region of interest" description="Disordered" evidence="2">
    <location>
        <begin position="565"/>
        <end position="606"/>
    </location>
</feature>